<dbReference type="SUPFAM" id="SSF53383">
    <property type="entry name" value="PLP-dependent transferases"/>
    <property type="match status" value="1"/>
</dbReference>
<comment type="cofactor">
    <cofactor evidence="1 12">
        <name>pyridoxal 5'-phosphate</name>
        <dbReference type="ChEBI" id="CHEBI:597326"/>
    </cofactor>
</comment>
<dbReference type="PANTHER" id="PTHR13693">
    <property type="entry name" value="CLASS II AMINOTRANSFERASE/8-AMINO-7-OXONONANOATE SYNTHASE"/>
    <property type="match status" value="1"/>
</dbReference>
<sequence>MPQDRHDDPFEWIDEQSERRRRAGLVRTLTPRPADSPLLDLAGNDYLGLARHPEVTAAAGAAAARWGAGSTGSRLVTGHTELHAALEAELAAFCGFEAALVFSSGYAANLAAVAALSGRDALVLSDAGNHASLIDGCRLSRAEVAVVPHADPEAVRKALETASRTETTSRRVLVVTDSVFSVDGDAAPLPGLAAACRAHGAALVVDDAHGFGVLGDGGRGAPYAAGLAGAPDVVVTVTLSKALGSQGGAVLGPARVIEHLVNSARTFIFDTGLNPAAVGAAQASLRLLRREPERAERARAVATALYERLTAAGLSAVRPDASVVSVRAPSPERAVRWAADCRAAGLAVGCFRPPSVPDGISRLRLTARADLTDQQIEEAADAVVRTAPTA</sequence>
<dbReference type="Pfam" id="PF00155">
    <property type="entry name" value="Aminotran_1_2"/>
    <property type="match status" value="1"/>
</dbReference>
<evidence type="ECO:0000256" key="9">
    <source>
        <dbReference type="ARBA" id="ARBA00032610"/>
    </source>
</evidence>
<evidence type="ECO:0000313" key="14">
    <source>
        <dbReference type="EMBL" id="MDT0548911.1"/>
    </source>
</evidence>
<comment type="similarity">
    <text evidence="3">Belongs to the class-II pyridoxal-phosphate-dependent aminotransferase family. BioF subfamily.</text>
</comment>
<keyword evidence="14" id="KW-0012">Acyltransferase</keyword>
<evidence type="ECO:0000259" key="13">
    <source>
        <dbReference type="Pfam" id="PF00155"/>
    </source>
</evidence>
<dbReference type="InterPro" id="IPR004839">
    <property type="entry name" value="Aminotransferase_I/II_large"/>
</dbReference>
<dbReference type="PANTHER" id="PTHR13693:SF100">
    <property type="entry name" value="8-AMINO-7-OXONONANOATE SYNTHASE"/>
    <property type="match status" value="1"/>
</dbReference>
<dbReference type="InterPro" id="IPR015421">
    <property type="entry name" value="PyrdxlP-dep_Trfase_major"/>
</dbReference>
<proteinExistence type="inferred from homology"/>
<dbReference type="Gene3D" id="3.40.640.10">
    <property type="entry name" value="Type I PLP-dependent aspartate aminotransferase-like (Major domain)"/>
    <property type="match status" value="1"/>
</dbReference>
<evidence type="ECO:0000313" key="15">
    <source>
        <dbReference type="Proteomes" id="UP001180754"/>
    </source>
</evidence>
<dbReference type="Proteomes" id="UP001180754">
    <property type="component" value="Unassembled WGS sequence"/>
</dbReference>
<evidence type="ECO:0000256" key="3">
    <source>
        <dbReference type="ARBA" id="ARBA00010008"/>
    </source>
</evidence>
<evidence type="ECO:0000256" key="12">
    <source>
        <dbReference type="RuleBase" id="RU003693"/>
    </source>
</evidence>
<dbReference type="InterPro" id="IPR015422">
    <property type="entry name" value="PyrdxlP-dep_Trfase_small"/>
</dbReference>
<keyword evidence="15" id="KW-1185">Reference proteome</keyword>
<dbReference type="RefSeq" id="WP_311729481.1">
    <property type="nucleotide sequence ID" value="NZ_JAVRFD010000030.1"/>
</dbReference>
<comment type="subunit">
    <text evidence="4">Homodimer.</text>
</comment>
<keyword evidence="7" id="KW-0093">Biotin biosynthesis</keyword>
<comment type="caution">
    <text evidence="14">The sequence shown here is derived from an EMBL/GenBank/DDBJ whole genome shotgun (WGS) entry which is preliminary data.</text>
</comment>
<dbReference type="InterPro" id="IPR015424">
    <property type="entry name" value="PyrdxlP-dep_Trfase"/>
</dbReference>
<evidence type="ECO:0000256" key="2">
    <source>
        <dbReference type="ARBA" id="ARBA00004746"/>
    </source>
</evidence>
<comment type="catalytic activity">
    <reaction evidence="11">
        <text>6-carboxyhexanoyl-[ACP] + L-alanine + H(+) = (8S)-8-amino-7-oxononanoate + holo-[ACP] + CO2</text>
        <dbReference type="Rhea" id="RHEA:42288"/>
        <dbReference type="Rhea" id="RHEA-COMP:9685"/>
        <dbReference type="Rhea" id="RHEA-COMP:9955"/>
        <dbReference type="ChEBI" id="CHEBI:15378"/>
        <dbReference type="ChEBI" id="CHEBI:16526"/>
        <dbReference type="ChEBI" id="CHEBI:57972"/>
        <dbReference type="ChEBI" id="CHEBI:64479"/>
        <dbReference type="ChEBI" id="CHEBI:78846"/>
        <dbReference type="ChEBI" id="CHEBI:149468"/>
        <dbReference type="EC" id="2.3.1.47"/>
    </reaction>
</comment>
<comment type="pathway">
    <text evidence="2">Cofactor biosynthesis; biotin biosynthesis.</text>
</comment>
<feature type="domain" description="Aminotransferase class I/classII large" evidence="13">
    <location>
        <begin position="38"/>
        <end position="383"/>
    </location>
</feature>
<evidence type="ECO:0000256" key="1">
    <source>
        <dbReference type="ARBA" id="ARBA00001933"/>
    </source>
</evidence>
<accession>A0ABU2XSM2</accession>
<evidence type="ECO:0000256" key="7">
    <source>
        <dbReference type="ARBA" id="ARBA00022756"/>
    </source>
</evidence>
<keyword evidence="6 14" id="KW-0808">Transferase</keyword>
<gene>
    <name evidence="14" type="ORF">RND15_40510</name>
</gene>
<dbReference type="EMBL" id="JAVRFD010000030">
    <property type="protein sequence ID" value="MDT0548911.1"/>
    <property type="molecule type" value="Genomic_DNA"/>
</dbReference>
<dbReference type="EC" id="2.3.1.47" evidence="5"/>
<dbReference type="Gene3D" id="3.90.1150.10">
    <property type="entry name" value="Aspartate Aminotransferase, domain 1"/>
    <property type="match status" value="1"/>
</dbReference>
<evidence type="ECO:0000256" key="6">
    <source>
        <dbReference type="ARBA" id="ARBA00022679"/>
    </source>
</evidence>
<dbReference type="InterPro" id="IPR001917">
    <property type="entry name" value="Aminotrans_II_pyridoxalP_BS"/>
</dbReference>
<evidence type="ECO:0000256" key="10">
    <source>
        <dbReference type="ARBA" id="ARBA00033381"/>
    </source>
</evidence>
<reference evidence="14" key="1">
    <citation type="submission" date="2024-05" db="EMBL/GenBank/DDBJ databases">
        <title>30 novel species of actinomycetes from the DSMZ collection.</title>
        <authorList>
            <person name="Nouioui I."/>
        </authorList>
    </citation>
    <scope>NUCLEOTIDE SEQUENCE</scope>
    <source>
        <strain evidence="14">DSM 41529</strain>
    </source>
</reference>
<protein>
    <recommendedName>
        <fullName evidence="5">8-amino-7-oxononanoate synthase</fullName>
        <ecNumber evidence="5">2.3.1.47</ecNumber>
    </recommendedName>
    <alternativeName>
        <fullName evidence="9">7-keto-8-amino-pelargonic acid synthase</fullName>
    </alternativeName>
    <alternativeName>
        <fullName evidence="10">8-amino-7-ketopelargonate synthase</fullName>
    </alternativeName>
</protein>
<evidence type="ECO:0000256" key="8">
    <source>
        <dbReference type="ARBA" id="ARBA00022898"/>
    </source>
</evidence>
<organism evidence="14 15">
    <name type="scientific">Streptomyces lonegramiae</name>
    <dbReference type="NCBI Taxonomy" id="3075524"/>
    <lineage>
        <taxon>Bacteria</taxon>
        <taxon>Bacillati</taxon>
        <taxon>Actinomycetota</taxon>
        <taxon>Actinomycetes</taxon>
        <taxon>Kitasatosporales</taxon>
        <taxon>Streptomycetaceae</taxon>
        <taxon>Streptomyces</taxon>
    </lineage>
</organism>
<evidence type="ECO:0000256" key="5">
    <source>
        <dbReference type="ARBA" id="ARBA00013187"/>
    </source>
</evidence>
<evidence type="ECO:0000256" key="4">
    <source>
        <dbReference type="ARBA" id="ARBA00011738"/>
    </source>
</evidence>
<evidence type="ECO:0000256" key="11">
    <source>
        <dbReference type="ARBA" id="ARBA00047715"/>
    </source>
</evidence>
<keyword evidence="8 12" id="KW-0663">Pyridoxal phosphate</keyword>
<dbReference type="InterPro" id="IPR050087">
    <property type="entry name" value="AON_synthase_class-II"/>
</dbReference>
<dbReference type="GO" id="GO:0008710">
    <property type="term" value="F:8-amino-7-oxononanoate synthase activity"/>
    <property type="evidence" value="ECO:0007669"/>
    <property type="project" value="UniProtKB-EC"/>
</dbReference>
<name>A0ABU2XSM2_9ACTN</name>
<dbReference type="PROSITE" id="PS00599">
    <property type="entry name" value="AA_TRANSFER_CLASS_2"/>
    <property type="match status" value="1"/>
</dbReference>